<dbReference type="SUPFAM" id="SSF50156">
    <property type="entry name" value="PDZ domain-like"/>
    <property type="match status" value="1"/>
</dbReference>
<feature type="transmembrane region" description="Helical" evidence="1">
    <location>
        <begin position="110"/>
        <end position="131"/>
    </location>
</feature>
<feature type="transmembrane region" description="Helical" evidence="1">
    <location>
        <begin position="143"/>
        <end position="168"/>
    </location>
</feature>
<keyword evidence="1" id="KW-0472">Membrane</keyword>
<dbReference type="AlphaFoldDB" id="A0A1H9ZG45"/>
<evidence type="ECO:0000313" key="3">
    <source>
        <dbReference type="EMBL" id="SES80505.1"/>
    </source>
</evidence>
<evidence type="ECO:0000259" key="2">
    <source>
        <dbReference type="SMART" id="SM00228"/>
    </source>
</evidence>
<proteinExistence type="predicted"/>
<dbReference type="InterPro" id="IPR041489">
    <property type="entry name" value="PDZ_6"/>
</dbReference>
<dbReference type="InterPro" id="IPR001478">
    <property type="entry name" value="PDZ"/>
</dbReference>
<evidence type="ECO:0000313" key="4">
    <source>
        <dbReference type="Proteomes" id="UP000243819"/>
    </source>
</evidence>
<feature type="transmembrane region" description="Helical" evidence="1">
    <location>
        <begin position="238"/>
        <end position="256"/>
    </location>
</feature>
<gene>
    <name evidence="3" type="ORF">SAMN03080614_10092</name>
</gene>
<accession>A0A1H9ZG45</accession>
<dbReference type="STRING" id="1120990.SAMN03080614_10092"/>
<evidence type="ECO:0000256" key="1">
    <source>
        <dbReference type="SAM" id="Phobius"/>
    </source>
</evidence>
<sequence>MFPFIEIIKLILQTMVNSLPYGFLIPIFIVLLLVKRQYKKQMMMEINIFGISITRPFKQTLTSFGYGLIGGLLGSIILVFVGVDINSTGILFVWPVALLLLLYSPRYMCFSYAGGIVGVLVLFVRGILHIFPVESLPSVVNTFVNINLAALMAVVGILHLVESILIYLSGAKGTTPVFVKIKDQFVGGYSLVRFWPVPIVVLMAMSFLPDEVAGTTIAMPDWWPLIKANITIPQGYQLMYATLPVMAALGYSDLAISTNPREKSKKTAFKLAFYSIMLIILAVGAAYFPYFTFIPVLFAPLAHEFLIVTSINKELQGEPLFTAPDEGVKVLAVLPNSVAEKMGIQPGYIITRVNGVFVENEEHFKELLVDVSTYIKFEVIDNNGRHRHVQAPLFGKRKQLGLLIIPKDPELGVAIKGDSPLEKLWKRICGN</sequence>
<dbReference type="RefSeq" id="WP_091349441.1">
    <property type="nucleotide sequence ID" value="NZ_FOIF01000009.1"/>
</dbReference>
<feature type="transmembrane region" description="Helical" evidence="1">
    <location>
        <begin position="12"/>
        <end position="34"/>
    </location>
</feature>
<keyword evidence="4" id="KW-1185">Reference proteome</keyword>
<feature type="transmembrane region" description="Helical" evidence="1">
    <location>
        <begin position="87"/>
        <end position="103"/>
    </location>
</feature>
<dbReference type="Proteomes" id="UP000243819">
    <property type="component" value="Unassembled WGS sequence"/>
</dbReference>
<reference evidence="4" key="1">
    <citation type="submission" date="2016-10" db="EMBL/GenBank/DDBJ databases">
        <authorList>
            <person name="Varghese N."/>
            <person name="Submissions S."/>
        </authorList>
    </citation>
    <scope>NUCLEOTIDE SEQUENCE [LARGE SCALE GENOMIC DNA]</scope>
    <source>
        <strain evidence="4">DSM 13577</strain>
    </source>
</reference>
<dbReference type="Gene3D" id="2.30.42.10">
    <property type="match status" value="1"/>
</dbReference>
<name>A0A1H9ZG45_9FIRM</name>
<protein>
    <recommendedName>
        <fullName evidence="2">PDZ domain-containing protein</fullName>
    </recommendedName>
</protein>
<feature type="transmembrane region" description="Helical" evidence="1">
    <location>
        <begin position="268"/>
        <end position="287"/>
    </location>
</feature>
<dbReference type="InterPro" id="IPR036034">
    <property type="entry name" value="PDZ_sf"/>
</dbReference>
<feature type="domain" description="PDZ" evidence="2">
    <location>
        <begin position="304"/>
        <end position="383"/>
    </location>
</feature>
<dbReference type="EMBL" id="FOIF01000009">
    <property type="protein sequence ID" value="SES80505.1"/>
    <property type="molecule type" value="Genomic_DNA"/>
</dbReference>
<dbReference type="OrthoDB" id="198399at2"/>
<dbReference type="Pfam" id="PF17820">
    <property type="entry name" value="PDZ_6"/>
    <property type="match status" value="1"/>
</dbReference>
<keyword evidence="1" id="KW-0812">Transmembrane</keyword>
<dbReference type="SMART" id="SM00228">
    <property type="entry name" value="PDZ"/>
    <property type="match status" value="1"/>
</dbReference>
<feature type="transmembrane region" description="Helical" evidence="1">
    <location>
        <begin position="189"/>
        <end position="208"/>
    </location>
</feature>
<organism evidence="3 4">
    <name type="scientific">Anaerobranca gottschalkii DSM 13577</name>
    <dbReference type="NCBI Taxonomy" id="1120990"/>
    <lineage>
        <taxon>Bacteria</taxon>
        <taxon>Bacillati</taxon>
        <taxon>Bacillota</taxon>
        <taxon>Clostridia</taxon>
        <taxon>Eubacteriales</taxon>
        <taxon>Proteinivoracaceae</taxon>
        <taxon>Anaerobranca</taxon>
    </lineage>
</organism>
<keyword evidence="1" id="KW-1133">Transmembrane helix</keyword>
<feature type="transmembrane region" description="Helical" evidence="1">
    <location>
        <begin position="61"/>
        <end position="81"/>
    </location>
</feature>